<dbReference type="Proteomes" id="UP000789595">
    <property type="component" value="Unassembled WGS sequence"/>
</dbReference>
<comment type="caution">
    <text evidence="2">The sequence shown here is derived from an EMBL/GenBank/DDBJ whole genome shotgun (WGS) entry which is preliminary data.</text>
</comment>
<accession>A0A8J2WYM0</accession>
<proteinExistence type="predicted"/>
<dbReference type="InterPro" id="IPR050491">
    <property type="entry name" value="AmpC-like"/>
</dbReference>
<reference evidence="2" key="1">
    <citation type="submission" date="2021-11" db="EMBL/GenBank/DDBJ databases">
        <authorList>
            <consortium name="Genoscope - CEA"/>
            <person name="William W."/>
        </authorList>
    </citation>
    <scope>NUCLEOTIDE SEQUENCE</scope>
</reference>
<feature type="domain" description="Beta-lactamase-related" evidence="1">
    <location>
        <begin position="27"/>
        <end position="365"/>
    </location>
</feature>
<evidence type="ECO:0000259" key="1">
    <source>
        <dbReference type="Pfam" id="PF00144"/>
    </source>
</evidence>
<dbReference type="OrthoDB" id="428260at2759"/>
<organism evidence="2 3">
    <name type="scientific">Pelagomonas calceolata</name>
    <dbReference type="NCBI Taxonomy" id="35677"/>
    <lineage>
        <taxon>Eukaryota</taxon>
        <taxon>Sar</taxon>
        <taxon>Stramenopiles</taxon>
        <taxon>Ochrophyta</taxon>
        <taxon>Pelagophyceae</taxon>
        <taxon>Pelagomonadales</taxon>
        <taxon>Pelagomonadaceae</taxon>
        <taxon>Pelagomonas</taxon>
    </lineage>
</organism>
<dbReference type="EMBL" id="CAKKNE010000001">
    <property type="protein sequence ID" value="CAH0366941.1"/>
    <property type="molecule type" value="Genomic_DNA"/>
</dbReference>
<dbReference type="Pfam" id="PF00144">
    <property type="entry name" value="Beta-lactamase"/>
    <property type="match status" value="1"/>
</dbReference>
<dbReference type="PANTHER" id="PTHR46825">
    <property type="entry name" value="D-ALANYL-D-ALANINE-CARBOXYPEPTIDASE/ENDOPEPTIDASE AMPH"/>
    <property type="match status" value="1"/>
</dbReference>
<keyword evidence="3" id="KW-1185">Reference proteome</keyword>
<gene>
    <name evidence="2" type="ORF">PECAL_1P34560</name>
</gene>
<protein>
    <recommendedName>
        <fullName evidence="1">Beta-lactamase-related domain-containing protein</fullName>
    </recommendedName>
</protein>
<name>A0A8J2WYM0_9STRA</name>
<dbReference type="PANTHER" id="PTHR46825:SF9">
    <property type="entry name" value="BETA-LACTAMASE-RELATED DOMAIN-CONTAINING PROTEIN"/>
    <property type="match status" value="1"/>
</dbReference>
<dbReference type="AlphaFoldDB" id="A0A8J2WYM0"/>
<sequence length="429" mass="44900">MMLARASLRPLRCAAKRSLAVDAAQLEDTAAQLLKRHGVAGVQAAVIDAGEVIPVNGGLADVASGTPVASTTLFQLASLSKPVAARRALTRFDADAAVNPLLAAHGSPWRIEGQDGWGDAVTVSHLIDHSALGLHYVPGVPESEPKPSSLELVSGRAEEWGYAAVECVKKPGSAFAYSGGGFLVLQHLLECALGPEKALAPCGGRFGYELDGAPTGESLVDFGFDVPEGQTHAVGYRDGGEVLGRLWFPPFAAGAMGTASGLGEWLCGLSKAHRDRGDGMHAVARLMLERRRDLGAGAFMGARMGRGIFIRDVASGDPRSPDRWMLHQAANDGFRGLFLVCFDGPSAANGPRGLVVLSNGDNDAMLFNMAMARAMLEALEPAGFDLGRVPDVAAGFDTAGMRQEEIVNLGFKGLVLDAFAEAPGFELGK</sequence>
<dbReference type="InterPro" id="IPR001466">
    <property type="entry name" value="Beta-lactam-related"/>
</dbReference>
<dbReference type="SUPFAM" id="SSF56601">
    <property type="entry name" value="beta-lactamase/transpeptidase-like"/>
    <property type="match status" value="1"/>
</dbReference>
<dbReference type="InterPro" id="IPR012338">
    <property type="entry name" value="Beta-lactam/transpept-like"/>
</dbReference>
<evidence type="ECO:0000313" key="2">
    <source>
        <dbReference type="EMBL" id="CAH0366941.1"/>
    </source>
</evidence>
<evidence type="ECO:0000313" key="3">
    <source>
        <dbReference type="Proteomes" id="UP000789595"/>
    </source>
</evidence>
<dbReference type="Gene3D" id="3.40.710.10">
    <property type="entry name" value="DD-peptidase/beta-lactamase superfamily"/>
    <property type="match status" value="1"/>
</dbReference>